<keyword evidence="2" id="KW-1185">Reference proteome</keyword>
<comment type="caution">
    <text evidence="1">The sequence shown here is derived from an EMBL/GenBank/DDBJ whole genome shotgun (WGS) entry which is preliminary data.</text>
</comment>
<name>A0ACC2VPE7_9TREE</name>
<organism evidence="1 2">
    <name type="scientific">Naganishia friedmannii</name>
    <dbReference type="NCBI Taxonomy" id="89922"/>
    <lineage>
        <taxon>Eukaryota</taxon>
        <taxon>Fungi</taxon>
        <taxon>Dikarya</taxon>
        <taxon>Basidiomycota</taxon>
        <taxon>Agaricomycotina</taxon>
        <taxon>Tremellomycetes</taxon>
        <taxon>Filobasidiales</taxon>
        <taxon>Filobasidiaceae</taxon>
        <taxon>Naganishia</taxon>
    </lineage>
</organism>
<sequence>MKAQANFLDKRWASSTRAASTSAHAWTRPIAEGVNPAYDAALELLDGHSQKLFKRAEALRSQSGQTEAEIADLQRRAKILEVEARIIDPRLRSTFTSAQEVGEDVEEGEADALRTLAERKWRKEGRLDRLMQRVIQMNVIPDLIPRINPTIDLAVSFGDSPAATGGEPGAFLLPSQTTQAPSIKLQVFEKDAQESLYTLVMVDPDFPDAVNHTFKQYAHWIIPNIPITPRTTSIPTELTEALPYQPPHPSTQTPYHRYTLLLIRQPSSTTPLTPTIPEDRSSFILRDWLSENGFGDPADAVRGLHMFREGGKGFGRDLRDIADEHKTEVEAVRKIYSEVLGGSMPTYVKVPKDVRYGKPTKR</sequence>
<evidence type="ECO:0000313" key="2">
    <source>
        <dbReference type="Proteomes" id="UP001227268"/>
    </source>
</evidence>
<dbReference type="Proteomes" id="UP001227268">
    <property type="component" value="Unassembled WGS sequence"/>
</dbReference>
<accession>A0ACC2VPE7</accession>
<evidence type="ECO:0000313" key="1">
    <source>
        <dbReference type="EMBL" id="KAJ9101182.1"/>
    </source>
</evidence>
<reference evidence="1" key="1">
    <citation type="submission" date="2023-04" db="EMBL/GenBank/DDBJ databases">
        <title>Draft Genome sequencing of Naganishia species isolated from polar environments using Oxford Nanopore Technology.</title>
        <authorList>
            <person name="Leo P."/>
            <person name="Venkateswaran K."/>
        </authorList>
    </citation>
    <scope>NUCLEOTIDE SEQUENCE</scope>
    <source>
        <strain evidence="1">MNA-CCFEE 5423</strain>
    </source>
</reference>
<protein>
    <submittedName>
        <fullName evidence="1">Uncharacterized protein</fullName>
    </submittedName>
</protein>
<gene>
    <name evidence="1" type="ORF">QFC21_003401</name>
</gene>
<dbReference type="EMBL" id="JASBWT010000010">
    <property type="protein sequence ID" value="KAJ9101182.1"/>
    <property type="molecule type" value="Genomic_DNA"/>
</dbReference>
<proteinExistence type="predicted"/>